<keyword evidence="1" id="KW-1133">Transmembrane helix</keyword>
<dbReference type="EMBL" id="JAHRIO010002463">
    <property type="protein sequence ID" value="MEQ2159468.1"/>
    <property type="molecule type" value="Genomic_DNA"/>
</dbReference>
<dbReference type="Proteomes" id="UP001476798">
    <property type="component" value="Unassembled WGS sequence"/>
</dbReference>
<feature type="transmembrane region" description="Helical" evidence="1">
    <location>
        <begin position="53"/>
        <end position="73"/>
    </location>
</feature>
<evidence type="ECO:0000313" key="3">
    <source>
        <dbReference type="Proteomes" id="UP001476798"/>
    </source>
</evidence>
<keyword evidence="3" id="KW-1185">Reference proteome</keyword>
<name>A0ABV0MK35_9TELE</name>
<accession>A0ABV0MK35</accession>
<feature type="transmembrane region" description="Helical" evidence="1">
    <location>
        <begin position="12"/>
        <end position="33"/>
    </location>
</feature>
<gene>
    <name evidence="2" type="ORF">GOODEAATRI_023195</name>
</gene>
<keyword evidence="1" id="KW-0812">Transmembrane</keyword>
<keyword evidence="1" id="KW-0472">Membrane</keyword>
<protein>
    <submittedName>
        <fullName evidence="2">Uncharacterized protein</fullName>
    </submittedName>
</protein>
<evidence type="ECO:0000313" key="2">
    <source>
        <dbReference type="EMBL" id="MEQ2159468.1"/>
    </source>
</evidence>
<comment type="caution">
    <text evidence="2">The sequence shown here is derived from an EMBL/GenBank/DDBJ whole genome shotgun (WGS) entry which is preliminary data.</text>
</comment>
<sequence length="105" mass="11010">MSVNKSLILPQQYSYVFHFVLQVSGVALITIGALQYSTYSQIGTFAGSGLSKIAIVLIAVGITIALVSLLGHLGAFLNKSSIVAGVCTECPQIGLRLCPLNVTKV</sequence>
<proteinExistence type="predicted"/>
<reference evidence="2 3" key="1">
    <citation type="submission" date="2021-06" db="EMBL/GenBank/DDBJ databases">
        <authorList>
            <person name="Palmer J.M."/>
        </authorList>
    </citation>
    <scope>NUCLEOTIDE SEQUENCE [LARGE SCALE GENOMIC DNA]</scope>
    <source>
        <strain evidence="2 3">GA_2019</strain>
        <tissue evidence="2">Muscle</tissue>
    </source>
</reference>
<evidence type="ECO:0000256" key="1">
    <source>
        <dbReference type="SAM" id="Phobius"/>
    </source>
</evidence>
<organism evidence="2 3">
    <name type="scientific">Goodea atripinnis</name>
    <dbReference type="NCBI Taxonomy" id="208336"/>
    <lineage>
        <taxon>Eukaryota</taxon>
        <taxon>Metazoa</taxon>
        <taxon>Chordata</taxon>
        <taxon>Craniata</taxon>
        <taxon>Vertebrata</taxon>
        <taxon>Euteleostomi</taxon>
        <taxon>Actinopterygii</taxon>
        <taxon>Neopterygii</taxon>
        <taxon>Teleostei</taxon>
        <taxon>Neoteleostei</taxon>
        <taxon>Acanthomorphata</taxon>
        <taxon>Ovalentaria</taxon>
        <taxon>Atherinomorphae</taxon>
        <taxon>Cyprinodontiformes</taxon>
        <taxon>Goodeidae</taxon>
        <taxon>Goodea</taxon>
    </lineage>
</organism>